<sequence>MKKKEVTAKSSILKDRKCIVCGNKFDVKLDENNVIPIQYFFSNELIKNLTGEDGEYWECEYCSGYFEERVKEYMVKNWGTRCPDYEENCPCCKAWKYYDYLFKIEE</sequence>
<dbReference type="Proteomes" id="UP000050360">
    <property type="component" value="Unassembled WGS sequence"/>
</dbReference>
<dbReference type="AlphaFoldDB" id="A0A0P7ZEI1"/>
<evidence type="ECO:0000313" key="1">
    <source>
        <dbReference type="EMBL" id="KPQ43102.1"/>
    </source>
</evidence>
<dbReference type="EMBL" id="LKCM01000179">
    <property type="protein sequence ID" value="KPQ43102.1"/>
    <property type="molecule type" value="Genomic_DNA"/>
</dbReference>
<proteinExistence type="predicted"/>
<comment type="caution">
    <text evidence="1">The sequence shown here is derived from an EMBL/GenBank/DDBJ whole genome shotgun (WGS) entry which is preliminary data.</text>
</comment>
<accession>A0A0P7ZEI1</accession>
<organism evidence="1 2">
    <name type="scientific">Candidatus Methanoperedens nitratireducens</name>
    <dbReference type="NCBI Taxonomy" id="1392998"/>
    <lineage>
        <taxon>Archaea</taxon>
        <taxon>Methanobacteriati</taxon>
        <taxon>Methanobacteriota</taxon>
        <taxon>Stenosarchaea group</taxon>
        <taxon>Methanomicrobia</taxon>
        <taxon>Methanosarcinales</taxon>
        <taxon>ANME-2 cluster</taxon>
        <taxon>Candidatus Methanoperedentaceae</taxon>
        <taxon>Candidatus Methanoperedens</taxon>
    </lineage>
</organism>
<reference evidence="1 2" key="1">
    <citation type="submission" date="2015-09" db="EMBL/GenBank/DDBJ databases">
        <title>A metagenomics-based metabolic model of nitrate-dependent anaerobic oxidation of methane by Methanoperedens-like archaea.</title>
        <authorList>
            <person name="Arshad A."/>
            <person name="Speth D.R."/>
            <person name="De Graaf R.M."/>
            <person name="Op Den Camp H.J."/>
            <person name="Jetten M.S."/>
            <person name="Welte C.U."/>
        </authorList>
    </citation>
    <scope>NUCLEOTIDE SEQUENCE [LARGE SCALE GENOMIC DNA]</scope>
</reference>
<gene>
    <name evidence="1" type="ORF">MPEBLZ_02326</name>
</gene>
<name>A0A0P7ZEI1_9EURY</name>
<protein>
    <submittedName>
        <fullName evidence="1">Uncharacterized protein</fullName>
    </submittedName>
</protein>
<evidence type="ECO:0000313" key="2">
    <source>
        <dbReference type="Proteomes" id="UP000050360"/>
    </source>
</evidence>